<keyword evidence="3" id="KW-1003">Cell membrane</keyword>
<evidence type="ECO:0000256" key="5">
    <source>
        <dbReference type="ARBA" id="ARBA00023136"/>
    </source>
</evidence>
<dbReference type="RefSeq" id="WP_138224187.1">
    <property type="nucleotide sequence ID" value="NZ_CP040396.1"/>
</dbReference>
<accession>A0A4P8XF87</accession>
<keyword evidence="6 9" id="KW-0449">Lipoprotein</keyword>
<dbReference type="SUPFAM" id="SSF53822">
    <property type="entry name" value="Periplasmic binding protein-like I"/>
    <property type="match status" value="1"/>
</dbReference>
<comment type="similarity">
    <text evidence="2">Belongs to the BMP lipoprotein family.</text>
</comment>
<dbReference type="AlphaFoldDB" id="A0A4P8XF87"/>
<keyword evidence="10" id="KW-1185">Reference proteome</keyword>
<keyword evidence="5" id="KW-0472">Membrane</keyword>
<protein>
    <submittedName>
        <fullName evidence="9">Basic membrane lipoprotein</fullName>
    </submittedName>
</protein>
<dbReference type="PANTHER" id="PTHR34296:SF2">
    <property type="entry name" value="ABC TRANSPORTER GUANOSINE-BINDING PROTEIN NUPN"/>
    <property type="match status" value="1"/>
</dbReference>
<comment type="subcellular location">
    <subcellularLocation>
        <location evidence="1">Cell membrane</location>
        <topology evidence="1">Lipid-anchor</topology>
    </subcellularLocation>
</comment>
<dbReference type="InterPro" id="IPR028082">
    <property type="entry name" value="Peripla_BP_I"/>
</dbReference>
<feature type="domain" description="ABC transporter substrate-binding protein PnrA-like" evidence="8">
    <location>
        <begin position="43"/>
        <end position="364"/>
    </location>
</feature>
<dbReference type="PROSITE" id="PS51257">
    <property type="entry name" value="PROKAR_LIPOPROTEIN"/>
    <property type="match status" value="1"/>
</dbReference>
<sequence length="370" mass="38838">MKKGVMSLISLALSVTMLAGCGSKPEEGATSGAGGEAPKASFTVGMVTDAGTIDDKSFNQGTYEGIKRASEEFGIEMKYLKPAGTTEAEYTKEIGNLYDADYRLIVTPGFKFETAIFKAQEKYKDAKFVLIDGAPNSGEQGAAPVVAENTVSIFFAEQESGFLAGVASALQLKEGEAGFIGGIQIPPVQKFNWGFQQGLSYANENLGTNVTIKKENVVYQGTFDNVAAGGQLAAQMYDRGVDVVFAAAGGVGVGAIQEAVTRAKGGEAVWMVGVDVDQYEDGAYGDGKSVVLTSAVKKVDQAAYDMIKAEMDGTFPGGQTLTLDAKSDGVGLPEENPNLSEDVMKQVEEVLGKIKSGEITVSAEQGDLIQ</sequence>
<organism evidence="9 10">
    <name type="scientific">Paenibacillus algicola</name>
    <dbReference type="NCBI Taxonomy" id="2565926"/>
    <lineage>
        <taxon>Bacteria</taxon>
        <taxon>Bacillati</taxon>
        <taxon>Bacillota</taxon>
        <taxon>Bacilli</taxon>
        <taxon>Bacillales</taxon>
        <taxon>Paenibacillaceae</taxon>
        <taxon>Paenibacillus</taxon>
    </lineage>
</organism>
<dbReference type="InterPro" id="IPR003760">
    <property type="entry name" value="PnrA-like"/>
</dbReference>
<dbReference type="InterPro" id="IPR050957">
    <property type="entry name" value="BMP_lipoprotein"/>
</dbReference>
<evidence type="ECO:0000313" key="9">
    <source>
        <dbReference type="EMBL" id="QCT01067.1"/>
    </source>
</evidence>
<dbReference type="GO" id="GO:0005886">
    <property type="term" value="C:plasma membrane"/>
    <property type="evidence" value="ECO:0007669"/>
    <property type="project" value="UniProtKB-SubCell"/>
</dbReference>
<dbReference type="EMBL" id="CP040396">
    <property type="protein sequence ID" value="QCT01067.1"/>
    <property type="molecule type" value="Genomic_DNA"/>
</dbReference>
<feature type="signal peptide" evidence="7">
    <location>
        <begin position="1"/>
        <end position="19"/>
    </location>
</feature>
<reference evidence="9 10" key="1">
    <citation type="submission" date="2019-05" db="EMBL/GenBank/DDBJ databases">
        <authorList>
            <person name="Chen C."/>
        </authorList>
    </citation>
    <scope>NUCLEOTIDE SEQUENCE [LARGE SCALE GENOMIC DNA]</scope>
    <source>
        <strain evidence="9 10">HB172198</strain>
    </source>
</reference>
<evidence type="ECO:0000259" key="8">
    <source>
        <dbReference type="Pfam" id="PF02608"/>
    </source>
</evidence>
<dbReference type="Pfam" id="PF02608">
    <property type="entry name" value="Bmp"/>
    <property type="match status" value="1"/>
</dbReference>
<keyword evidence="4 7" id="KW-0732">Signal</keyword>
<dbReference type="OrthoDB" id="9784230at2"/>
<dbReference type="PANTHER" id="PTHR34296">
    <property type="entry name" value="TRANSCRIPTIONAL ACTIVATOR PROTEIN MED"/>
    <property type="match status" value="1"/>
</dbReference>
<dbReference type="Proteomes" id="UP000300879">
    <property type="component" value="Chromosome"/>
</dbReference>
<evidence type="ECO:0000256" key="1">
    <source>
        <dbReference type="ARBA" id="ARBA00004193"/>
    </source>
</evidence>
<gene>
    <name evidence="9" type="ORF">E6C60_0343</name>
</gene>
<evidence type="ECO:0000256" key="3">
    <source>
        <dbReference type="ARBA" id="ARBA00022475"/>
    </source>
</evidence>
<feature type="chain" id="PRO_5039700581" evidence="7">
    <location>
        <begin position="20"/>
        <end position="370"/>
    </location>
</feature>
<dbReference type="Gene3D" id="3.40.50.2300">
    <property type="match status" value="2"/>
</dbReference>
<evidence type="ECO:0000313" key="10">
    <source>
        <dbReference type="Proteomes" id="UP000300879"/>
    </source>
</evidence>
<evidence type="ECO:0000256" key="6">
    <source>
        <dbReference type="ARBA" id="ARBA00023288"/>
    </source>
</evidence>
<evidence type="ECO:0000256" key="2">
    <source>
        <dbReference type="ARBA" id="ARBA00008610"/>
    </source>
</evidence>
<proteinExistence type="inferred from homology"/>
<evidence type="ECO:0000256" key="4">
    <source>
        <dbReference type="ARBA" id="ARBA00022729"/>
    </source>
</evidence>
<dbReference type="KEGG" id="palo:E6C60_0343"/>
<evidence type="ECO:0000256" key="7">
    <source>
        <dbReference type="SAM" id="SignalP"/>
    </source>
</evidence>
<name>A0A4P8XF87_9BACL</name>
<dbReference type="CDD" id="cd06354">
    <property type="entry name" value="PBP1_PrnA-like"/>
    <property type="match status" value="1"/>
</dbReference>